<evidence type="ECO:0000313" key="3">
    <source>
        <dbReference type="Proteomes" id="UP000287651"/>
    </source>
</evidence>
<feature type="compositionally biased region" description="Basic and acidic residues" evidence="1">
    <location>
        <begin position="55"/>
        <end position="65"/>
    </location>
</feature>
<reference evidence="2 3" key="1">
    <citation type="journal article" date="2014" name="Agronomy (Basel)">
        <title>A Draft Genome Sequence for Ensete ventricosum, the Drought-Tolerant Tree Against Hunger.</title>
        <authorList>
            <person name="Harrison J."/>
            <person name="Moore K.A."/>
            <person name="Paszkiewicz K."/>
            <person name="Jones T."/>
            <person name="Grant M."/>
            <person name="Ambacheew D."/>
            <person name="Muzemil S."/>
            <person name="Studholme D.J."/>
        </authorList>
    </citation>
    <scope>NUCLEOTIDE SEQUENCE [LARGE SCALE GENOMIC DNA]</scope>
</reference>
<dbReference type="Proteomes" id="UP000287651">
    <property type="component" value="Unassembled WGS sequence"/>
</dbReference>
<dbReference type="AlphaFoldDB" id="A0A426XPJ6"/>
<comment type="caution">
    <text evidence="2">The sequence shown here is derived from an EMBL/GenBank/DDBJ whole genome shotgun (WGS) entry which is preliminary data.</text>
</comment>
<name>A0A426XPJ6_ENSVE</name>
<feature type="region of interest" description="Disordered" evidence="1">
    <location>
        <begin position="43"/>
        <end position="72"/>
    </location>
</feature>
<accession>A0A426XPJ6</accession>
<evidence type="ECO:0000313" key="2">
    <source>
        <dbReference type="EMBL" id="RRT41371.1"/>
    </source>
</evidence>
<evidence type="ECO:0000256" key="1">
    <source>
        <dbReference type="SAM" id="MobiDB-lite"/>
    </source>
</evidence>
<protein>
    <submittedName>
        <fullName evidence="2">Uncharacterized protein</fullName>
    </submittedName>
</protein>
<organism evidence="2 3">
    <name type="scientific">Ensete ventricosum</name>
    <name type="common">Abyssinian banana</name>
    <name type="synonym">Musa ensete</name>
    <dbReference type="NCBI Taxonomy" id="4639"/>
    <lineage>
        <taxon>Eukaryota</taxon>
        <taxon>Viridiplantae</taxon>
        <taxon>Streptophyta</taxon>
        <taxon>Embryophyta</taxon>
        <taxon>Tracheophyta</taxon>
        <taxon>Spermatophyta</taxon>
        <taxon>Magnoliopsida</taxon>
        <taxon>Liliopsida</taxon>
        <taxon>Zingiberales</taxon>
        <taxon>Musaceae</taxon>
        <taxon>Ensete</taxon>
    </lineage>
</organism>
<dbReference type="EMBL" id="AMZH03018633">
    <property type="protein sequence ID" value="RRT41371.1"/>
    <property type="molecule type" value="Genomic_DNA"/>
</dbReference>
<gene>
    <name evidence="2" type="ORF">B296_00004513</name>
</gene>
<sequence>MADCRVGGKLHVSMVVGEVVKMKSPMALAEVDRSHEVLLAELGSAKEGTGAGGEVEGREGKHDKMQSSWVSASTEEEKFVEFQVRKSTRPTAMVVGGETLIRQQKKNIIFLKERTWL</sequence>
<proteinExistence type="predicted"/>